<dbReference type="InterPro" id="IPR015797">
    <property type="entry name" value="NUDIX_hydrolase-like_dom_sf"/>
</dbReference>
<dbReference type="Pfam" id="PF00293">
    <property type="entry name" value="NUDIX"/>
    <property type="match status" value="1"/>
</dbReference>
<evidence type="ECO:0000313" key="5">
    <source>
        <dbReference type="EMBL" id="CDK30945.1"/>
    </source>
</evidence>
<organism evidence="5 6">
    <name type="scientific">Candidatus Babela massiliensis</name>
    <dbReference type="NCBI Taxonomy" id="673862"/>
    <lineage>
        <taxon>Bacteria</taxon>
        <taxon>Candidatus Babelota</taxon>
        <taxon>Candidatus Babeliae</taxon>
        <taxon>Candidatus Babeliales</taxon>
        <taxon>Candidatus Babeliaceae</taxon>
        <taxon>Candidatus Babela</taxon>
    </lineage>
</organism>
<dbReference type="PANTHER" id="PTHR43046:SF14">
    <property type="entry name" value="MUTT_NUDIX FAMILY PROTEIN"/>
    <property type="match status" value="1"/>
</dbReference>
<dbReference type="PROSITE" id="PS51462">
    <property type="entry name" value="NUDIX"/>
    <property type="match status" value="1"/>
</dbReference>
<evidence type="ECO:0000256" key="3">
    <source>
        <dbReference type="RuleBase" id="RU003476"/>
    </source>
</evidence>
<dbReference type="RefSeq" id="WP_023792864.1">
    <property type="nucleotide sequence ID" value="NC_023003.1"/>
</dbReference>
<sequence length="145" mass="17332">MKIRDTARVILVNSDKKILLLKYTYPNEIFWLIPGGKIEGNETLLEAAKRELYEESGILNAEFIEPYTFYSEETYLIDNEKVFFKEHIFLAYIHNTEISLLNLNLNERNIISEARWWNIQEFIDSKENFYPKDLLPLIKKAIEYF</sequence>
<dbReference type="PROSITE" id="PS00893">
    <property type="entry name" value="NUDIX_BOX"/>
    <property type="match status" value="1"/>
</dbReference>
<evidence type="ECO:0000256" key="2">
    <source>
        <dbReference type="ARBA" id="ARBA00022801"/>
    </source>
</evidence>
<dbReference type="InterPro" id="IPR000086">
    <property type="entry name" value="NUDIX_hydrolase_dom"/>
</dbReference>
<dbReference type="eggNOG" id="COG0494">
    <property type="taxonomic scope" value="Bacteria"/>
</dbReference>
<feature type="domain" description="Nudix hydrolase" evidence="4">
    <location>
        <begin position="2"/>
        <end position="140"/>
    </location>
</feature>
<gene>
    <name evidence="5" type="ORF">BABL1_gene_79</name>
</gene>
<evidence type="ECO:0000313" key="6">
    <source>
        <dbReference type="Proteomes" id="UP000018769"/>
    </source>
</evidence>
<comment type="cofactor">
    <cofactor evidence="1">
        <name>Mg(2+)</name>
        <dbReference type="ChEBI" id="CHEBI:18420"/>
    </cofactor>
</comment>
<dbReference type="Proteomes" id="UP000018769">
    <property type="component" value="Chromosome I"/>
</dbReference>
<dbReference type="InterPro" id="IPR020476">
    <property type="entry name" value="Nudix_hydrolase"/>
</dbReference>
<proteinExistence type="inferred from homology"/>
<comment type="similarity">
    <text evidence="3">Belongs to the Nudix hydrolase family.</text>
</comment>
<dbReference type="PANTHER" id="PTHR43046">
    <property type="entry name" value="GDP-MANNOSE MANNOSYL HYDROLASE"/>
    <property type="match status" value="1"/>
</dbReference>
<name>V6DHA8_9BACT</name>
<dbReference type="STRING" id="673862.BABL1_gene_79"/>
<keyword evidence="6" id="KW-1185">Reference proteome</keyword>
<reference evidence="5 6" key="1">
    <citation type="journal article" date="2015" name="Biol. Direct">
        <title>Babela massiliensis, a representative of a widespread bacterial phylum with unusual adaptations to parasitism in amoebae.</title>
        <authorList>
            <person name="Pagnier I."/>
            <person name="Yutin N."/>
            <person name="Croce O."/>
            <person name="Makarova K.S."/>
            <person name="Wolf Y.I."/>
            <person name="Benamar S."/>
            <person name="Raoult D."/>
            <person name="Koonin E.V."/>
            <person name="La Scola B."/>
        </authorList>
    </citation>
    <scope>NUCLEOTIDE SEQUENCE [LARGE SCALE GENOMIC DNA]</scope>
    <source>
        <strain evidence="6">BABL1</strain>
    </source>
</reference>
<dbReference type="SUPFAM" id="SSF55811">
    <property type="entry name" value="Nudix"/>
    <property type="match status" value="1"/>
</dbReference>
<dbReference type="AlphaFoldDB" id="V6DHA8"/>
<dbReference type="HOGENOM" id="CLU_100874_2_0_7"/>
<dbReference type="Gene3D" id="3.90.79.10">
    <property type="entry name" value="Nucleoside Triphosphate Pyrophosphohydrolase"/>
    <property type="match status" value="1"/>
</dbReference>
<protein>
    <submittedName>
        <fullName evidence="5">NUDIX family hydrolase</fullName>
    </submittedName>
</protein>
<evidence type="ECO:0000256" key="1">
    <source>
        <dbReference type="ARBA" id="ARBA00001946"/>
    </source>
</evidence>
<dbReference type="OrthoDB" id="511483at2"/>
<dbReference type="InterPro" id="IPR020084">
    <property type="entry name" value="NUDIX_hydrolase_CS"/>
</dbReference>
<evidence type="ECO:0000259" key="4">
    <source>
        <dbReference type="PROSITE" id="PS51462"/>
    </source>
</evidence>
<accession>V6DHA8</accession>
<dbReference type="GO" id="GO:0016787">
    <property type="term" value="F:hydrolase activity"/>
    <property type="evidence" value="ECO:0007669"/>
    <property type="project" value="UniProtKB-KW"/>
</dbReference>
<dbReference type="PRINTS" id="PR00502">
    <property type="entry name" value="NUDIXFAMILY"/>
</dbReference>
<dbReference type="KEGG" id="dpb:BABL1_gene_79"/>
<dbReference type="EMBL" id="HG793133">
    <property type="protein sequence ID" value="CDK30945.1"/>
    <property type="molecule type" value="Genomic_DNA"/>
</dbReference>
<keyword evidence="2 3" id="KW-0378">Hydrolase</keyword>